<protein>
    <submittedName>
        <fullName evidence="1">Uncharacterized protein</fullName>
    </submittedName>
</protein>
<evidence type="ECO:0000313" key="1">
    <source>
        <dbReference type="EMBL" id="WFB40126.1"/>
    </source>
</evidence>
<reference evidence="1 2" key="1">
    <citation type="submission" date="2023-03" db="EMBL/GenBank/DDBJ databases">
        <authorList>
            <person name="Ruckert-Reed C."/>
        </authorList>
    </citation>
    <scope>NUCLEOTIDE SEQUENCE [LARGE SCALE GENOMIC DNA]</scope>
    <source>
        <strain evidence="1 2">DSM 115425</strain>
    </source>
</reference>
<name>A0ABY8DSZ3_9LACO</name>
<accession>A0ABY8DSZ3</accession>
<organism evidence="1 2">
    <name type="scientific">Lacticaseibacillus huelsenbergensis</name>
    <dbReference type="NCBI Taxonomy" id="3035291"/>
    <lineage>
        <taxon>Bacteria</taxon>
        <taxon>Bacillati</taxon>
        <taxon>Bacillota</taxon>
        <taxon>Bacilli</taxon>
        <taxon>Lactobacillales</taxon>
        <taxon>Lactobacillaceae</taxon>
        <taxon>Lacticaseibacillus</taxon>
    </lineage>
</organism>
<sequence>MQTKTRKQGNSLILTVPKEFNIVPGQKVMPELKANGIFYRFVDGGDDFLDFSTDILKFLVAQGLTGSELVSEFDRQKRAISESLGSLADDDDTLALSRKKLEKRIGL</sequence>
<dbReference type="RefSeq" id="WP_049170840.1">
    <property type="nucleotide sequence ID" value="NZ_CP120687.1"/>
</dbReference>
<dbReference type="EMBL" id="CP120687">
    <property type="protein sequence ID" value="WFB40126.1"/>
    <property type="molecule type" value="Genomic_DNA"/>
</dbReference>
<keyword evidence="2" id="KW-1185">Reference proteome</keyword>
<gene>
    <name evidence="1" type="ORF">LHUE1_000901</name>
</gene>
<proteinExistence type="predicted"/>
<dbReference type="Proteomes" id="UP001220228">
    <property type="component" value="Chromosome"/>
</dbReference>
<evidence type="ECO:0000313" key="2">
    <source>
        <dbReference type="Proteomes" id="UP001220228"/>
    </source>
</evidence>